<dbReference type="Proteomes" id="UP001058974">
    <property type="component" value="Chromosome 4"/>
</dbReference>
<reference evidence="2 3" key="1">
    <citation type="journal article" date="2022" name="Nat. Genet.">
        <title>Improved pea reference genome and pan-genome highlight genomic features and evolutionary characteristics.</title>
        <authorList>
            <person name="Yang T."/>
            <person name="Liu R."/>
            <person name="Luo Y."/>
            <person name="Hu S."/>
            <person name="Wang D."/>
            <person name="Wang C."/>
            <person name="Pandey M.K."/>
            <person name="Ge S."/>
            <person name="Xu Q."/>
            <person name="Li N."/>
            <person name="Li G."/>
            <person name="Huang Y."/>
            <person name="Saxena R.K."/>
            <person name="Ji Y."/>
            <person name="Li M."/>
            <person name="Yan X."/>
            <person name="He Y."/>
            <person name="Liu Y."/>
            <person name="Wang X."/>
            <person name="Xiang C."/>
            <person name="Varshney R.K."/>
            <person name="Ding H."/>
            <person name="Gao S."/>
            <person name="Zong X."/>
        </authorList>
    </citation>
    <scope>NUCLEOTIDE SEQUENCE [LARGE SCALE GENOMIC DNA]</scope>
    <source>
        <strain evidence="2 3">cv. Zhongwan 6</strain>
    </source>
</reference>
<keyword evidence="3" id="KW-1185">Reference proteome</keyword>
<accession>A0A9D4XJD2</accession>
<name>A0A9D4XJD2_PEA</name>
<organism evidence="2 3">
    <name type="scientific">Pisum sativum</name>
    <name type="common">Garden pea</name>
    <name type="synonym">Lathyrus oleraceus</name>
    <dbReference type="NCBI Taxonomy" id="3888"/>
    <lineage>
        <taxon>Eukaryota</taxon>
        <taxon>Viridiplantae</taxon>
        <taxon>Streptophyta</taxon>
        <taxon>Embryophyta</taxon>
        <taxon>Tracheophyta</taxon>
        <taxon>Spermatophyta</taxon>
        <taxon>Magnoliopsida</taxon>
        <taxon>eudicotyledons</taxon>
        <taxon>Gunneridae</taxon>
        <taxon>Pentapetalae</taxon>
        <taxon>rosids</taxon>
        <taxon>fabids</taxon>
        <taxon>Fabales</taxon>
        <taxon>Fabaceae</taxon>
        <taxon>Papilionoideae</taxon>
        <taxon>50 kb inversion clade</taxon>
        <taxon>NPAAA clade</taxon>
        <taxon>Hologalegina</taxon>
        <taxon>IRL clade</taxon>
        <taxon>Fabeae</taxon>
        <taxon>Lathyrus</taxon>
    </lineage>
</organism>
<comment type="caution">
    <text evidence="2">The sequence shown here is derived from an EMBL/GenBank/DDBJ whole genome shotgun (WGS) entry which is preliminary data.</text>
</comment>
<dbReference type="EMBL" id="JAMSHJ010000004">
    <property type="protein sequence ID" value="KAI5422129.1"/>
    <property type="molecule type" value="Genomic_DNA"/>
</dbReference>
<feature type="domain" description="Reverse transcriptase zinc-binding" evidence="1">
    <location>
        <begin position="41"/>
        <end position="115"/>
    </location>
</feature>
<dbReference type="Gramene" id="Psat04G0554600-T1">
    <property type="protein sequence ID" value="KAI5422129.1"/>
    <property type="gene ID" value="KIW84_045546"/>
</dbReference>
<protein>
    <recommendedName>
        <fullName evidence="1">Reverse transcriptase zinc-binding domain-containing protein</fullName>
    </recommendedName>
</protein>
<gene>
    <name evidence="2" type="ORF">KIW84_045546</name>
</gene>
<evidence type="ECO:0000313" key="2">
    <source>
        <dbReference type="EMBL" id="KAI5422129.1"/>
    </source>
</evidence>
<evidence type="ECO:0000313" key="3">
    <source>
        <dbReference type="Proteomes" id="UP001058974"/>
    </source>
</evidence>
<dbReference type="Pfam" id="PF13966">
    <property type="entry name" value="zf-RVT"/>
    <property type="match status" value="1"/>
</dbReference>
<dbReference type="InterPro" id="IPR026960">
    <property type="entry name" value="RVT-Znf"/>
</dbReference>
<dbReference type="AlphaFoldDB" id="A0A9D4XJD2"/>
<evidence type="ECO:0000259" key="1">
    <source>
        <dbReference type="Pfam" id="PF13966"/>
    </source>
</evidence>
<proteinExistence type="predicted"/>
<sequence length="120" mass="14256">MGKWVDNRWIWKVKLADGSELQEEEGEELDSLPTMLHEVKENITQLLDRLWFTNVPSKILIFGWWLMLNRKPTKVELANRGIIHGNNNLLCPFCLVNDQSISHLFAEYRMVTRVWEKIYL</sequence>